<dbReference type="Proteomes" id="UP000028073">
    <property type="component" value="Unassembled WGS sequence"/>
</dbReference>
<reference evidence="1 2" key="1">
    <citation type="submission" date="2014-06" db="EMBL/GenBank/DDBJ databases">
        <title>Whole Genome Sequences of Three Symbiotic Endozoicomonas Bacteria.</title>
        <authorList>
            <person name="Neave M.J."/>
            <person name="Apprill A."/>
            <person name="Voolstra C.R."/>
        </authorList>
    </citation>
    <scope>NUCLEOTIDE SEQUENCE [LARGE SCALE GENOMIC DNA]</scope>
    <source>
        <strain evidence="1 2">DSM 25634</strain>
    </source>
</reference>
<organism evidence="1 2">
    <name type="scientific">Endozoicomonas numazuensis</name>
    <dbReference type="NCBI Taxonomy" id="1137799"/>
    <lineage>
        <taxon>Bacteria</taxon>
        <taxon>Pseudomonadati</taxon>
        <taxon>Pseudomonadota</taxon>
        <taxon>Gammaproteobacteria</taxon>
        <taxon>Oceanospirillales</taxon>
        <taxon>Endozoicomonadaceae</taxon>
        <taxon>Endozoicomonas</taxon>
    </lineage>
</organism>
<sequence length="59" mass="6786">MQLFYPRQSIAFRPESFLKAVIIDKLLACSSKGREMRWTTQMPDSMNGKILPPGIMVKK</sequence>
<protein>
    <submittedName>
        <fullName evidence="1">Uncharacterized protein</fullName>
    </submittedName>
</protein>
<gene>
    <name evidence="1" type="ORF">GZ78_11280</name>
</gene>
<accession>A0A081NI61</accession>
<evidence type="ECO:0000313" key="1">
    <source>
        <dbReference type="EMBL" id="KEQ18134.1"/>
    </source>
</evidence>
<keyword evidence="2" id="KW-1185">Reference proteome</keyword>
<evidence type="ECO:0000313" key="2">
    <source>
        <dbReference type="Proteomes" id="UP000028073"/>
    </source>
</evidence>
<name>A0A081NI61_9GAMM</name>
<dbReference type="AlphaFoldDB" id="A0A081NI61"/>
<comment type="caution">
    <text evidence="1">The sequence shown here is derived from an EMBL/GenBank/DDBJ whole genome shotgun (WGS) entry which is preliminary data.</text>
</comment>
<proteinExistence type="predicted"/>
<dbReference type="EMBL" id="JOKH01000002">
    <property type="protein sequence ID" value="KEQ18134.1"/>
    <property type="molecule type" value="Genomic_DNA"/>
</dbReference>